<accession>T2MHN0</accession>
<evidence type="ECO:0000256" key="11">
    <source>
        <dbReference type="ARBA" id="ARBA00024167"/>
    </source>
</evidence>
<organism evidence="13">
    <name type="scientific">Hydra vulgaris</name>
    <name type="common">Hydra</name>
    <name type="synonym">Hydra attenuata</name>
    <dbReference type="NCBI Taxonomy" id="6087"/>
    <lineage>
        <taxon>Eukaryota</taxon>
        <taxon>Metazoa</taxon>
        <taxon>Cnidaria</taxon>
        <taxon>Hydrozoa</taxon>
        <taxon>Hydroidolina</taxon>
        <taxon>Anthoathecata</taxon>
        <taxon>Aplanulata</taxon>
        <taxon>Hydridae</taxon>
        <taxon>Hydra</taxon>
    </lineage>
</organism>
<dbReference type="PROSITE" id="PS50405">
    <property type="entry name" value="GST_CTER"/>
    <property type="match status" value="1"/>
</dbReference>
<evidence type="ECO:0000256" key="8">
    <source>
        <dbReference type="ARBA" id="ARBA00023173"/>
    </source>
</evidence>
<dbReference type="SUPFAM" id="SSF52833">
    <property type="entry name" value="Thioredoxin-like"/>
    <property type="match status" value="1"/>
</dbReference>
<sequence>MSDDVGYELELFIKSSKDGKGLGDCIHCHRFMMVLALKGVTANVTTIDLRRKPEFFVKYYAGVKLPCLVHNGKVIDDIIEIESHIEKHFPDPPLVLLDDHGASKAGEKIFQKFSALIRNRDPAGEERLRDSLNEELQKLDAFLASSKKIPGPYLAGNEMTMSDCVLLPKLHQMQITLKFFNDFSIPKNLVYLQNYLKVANENEVFVKTCCETSEILEGWSAHVGDPKKVQKLRSIKQMKIAIIIASLALLCCTFSAPVQQDNCEILFSKELCSSYRSLDDDESINNDSLEANDVDEATQEFLRNALKAKLDFLINLGLLQRIPFIGQAIHDFVAADPQGVADALKVEFWRYAIGQKIIQRLLQG</sequence>
<keyword evidence="10" id="KW-0407">Ion channel</keyword>
<dbReference type="Gene3D" id="3.40.30.10">
    <property type="entry name" value="Glutaredoxin"/>
    <property type="match status" value="1"/>
</dbReference>
<keyword evidence="4" id="KW-0813">Transport</keyword>
<evidence type="ECO:0000256" key="4">
    <source>
        <dbReference type="ARBA" id="ARBA00022882"/>
    </source>
</evidence>
<evidence type="ECO:0000256" key="3">
    <source>
        <dbReference type="ARBA" id="ARBA00022692"/>
    </source>
</evidence>
<evidence type="ECO:0000256" key="2">
    <source>
        <dbReference type="ARBA" id="ARBA00007655"/>
    </source>
</evidence>
<dbReference type="Pfam" id="PF16865">
    <property type="entry name" value="GST_C_5"/>
    <property type="match status" value="1"/>
</dbReference>
<dbReference type="CDD" id="cd03198">
    <property type="entry name" value="GST_C_CLIC"/>
    <property type="match status" value="1"/>
</dbReference>
<dbReference type="PANTHER" id="PTHR43920:SF5">
    <property type="entry name" value="CHLORIDE INTRACELLULAR CHANNEL CLIC"/>
    <property type="match status" value="1"/>
</dbReference>
<protein>
    <submittedName>
        <fullName evidence="13">Chloride intracellular channel protein 3</fullName>
    </submittedName>
</protein>
<comment type="similarity">
    <text evidence="2">Belongs to the chloride channel CLIC family.</text>
</comment>
<keyword evidence="9" id="KW-0868">Chloride</keyword>
<dbReference type="SUPFAM" id="SSF47616">
    <property type="entry name" value="GST C-terminal domain-like"/>
    <property type="match status" value="1"/>
</dbReference>
<dbReference type="GO" id="GO:0034707">
    <property type="term" value="C:chloride channel complex"/>
    <property type="evidence" value="ECO:0007669"/>
    <property type="project" value="UniProtKB-KW"/>
</dbReference>
<evidence type="ECO:0000256" key="9">
    <source>
        <dbReference type="ARBA" id="ARBA00023214"/>
    </source>
</evidence>
<evidence type="ECO:0000256" key="1">
    <source>
        <dbReference type="ARBA" id="ARBA00004167"/>
    </source>
</evidence>
<dbReference type="AlphaFoldDB" id="T2MHN0"/>
<name>T2MHN0_HYDVU</name>
<dbReference type="EMBL" id="HAAD01005354">
    <property type="protein sequence ID" value="CDG71586.1"/>
    <property type="molecule type" value="mRNA"/>
</dbReference>
<dbReference type="InterPro" id="IPR053823">
    <property type="entry name" value="CLIC_N"/>
</dbReference>
<dbReference type="PRINTS" id="PR01263">
    <property type="entry name" value="INTCLCHANNEL"/>
</dbReference>
<keyword evidence="3" id="KW-0812">Transmembrane</keyword>
<proteinExistence type="evidence at transcript level"/>
<dbReference type="InterPro" id="IPR002946">
    <property type="entry name" value="CLIC"/>
</dbReference>
<evidence type="ECO:0000256" key="6">
    <source>
        <dbReference type="ARBA" id="ARBA00023065"/>
    </source>
</evidence>
<dbReference type="Gene3D" id="1.20.1050.10">
    <property type="match status" value="1"/>
</dbReference>
<gene>
    <name evidence="13" type="primary">CLIC3</name>
</gene>
<evidence type="ECO:0000256" key="7">
    <source>
        <dbReference type="ARBA" id="ARBA00023136"/>
    </source>
</evidence>
<evidence type="ECO:0000256" key="10">
    <source>
        <dbReference type="ARBA" id="ARBA00023303"/>
    </source>
</evidence>
<evidence type="ECO:0000259" key="12">
    <source>
        <dbReference type="PROSITE" id="PS50405"/>
    </source>
</evidence>
<comment type="catalytic activity">
    <reaction evidence="11">
        <text>chloride(in) = chloride(out)</text>
        <dbReference type="Rhea" id="RHEA:29823"/>
        <dbReference type="ChEBI" id="CHEBI:17996"/>
    </reaction>
</comment>
<keyword evidence="6" id="KW-0406">Ion transport</keyword>
<keyword evidence="8" id="KW-0869">Chloride channel</keyword>
<dbReference type="InterPro" id="IPR010987">
    <property type="entry name" value="Glutathione-S-Trfase_C-like"/>
</dbReference>
<dbReference type="InterPro" id="IPR036282">
    <property type="entry name" value="Glutathione-S-Trfase_C_sf"/>
</dbReference>
<dbReference type="InterPro" id="IPR036249">
    <property type="entry name" value="Thioredoxin-like_sf"/>
</dbReference>
<dbReference type="Pfam" id="PF22441">
    <property type="entry name" value="CLIC-like_N"/>
    <property type="match status" value="1"/>
</dbReference>
<dbReference type="OrthoDB" id="1935530at2759"/>
<evidence type="ECO:0000256" key="5">
    <source>
        <dbReference type="ARBA" id="ARBA00022989"/>
    </source>
</evidence>
<dbReference type="GO" id="GO:0005254">
    <property type="term" value="F:chloride channel activity"/>
    <property type="evidence" value="ECO:0007669"/>
    <property type="project" value="UniProtKB-KW"/>
</dbReference>
<keyword evidence="4" id="KW-0851">Voltage-gated channel</keyword>
<dbReference type="PANTHER" id="PTHR43920">
    <property type="entry name" value="CHLORIDE INTRACELLULAR CHANNEL, ISOFORM A"/>
    <property type="match status" value="1"/>
</dbReference>
<reference evidence="13" key="1">
    <citation type="journal article" date="2013" name="Genome Biol. Evol.">
        <title>Punctuated emergences of genetic and phenotypic innovations in eumetazoan, bilaterian, euteleostome, and hominidae ancestors.</title>
        <authorList>
            <person name="Wenger Y."/>
            <person name="Galliot B."/>
        </authorList>
    </citation>
    <scope>NUCLEOTIDE SEQUENCE</scope>
    <source>
        <tissue evidence="13">Whole animals</tissue>
    </source>
</reference>
<evidence type="ECO:0000313" key="13">
    <source>
        <dbReference type="EMBL" id="CDG71586.1"/>
    </source>
</evidence>
<dbReference type="GO" id="GO:0005737">
    <property type="term" value="C:cytoplasm"/>
    <property type="evidence" value="ECO:0007669"/>
    <property type="project" value="TreeGrafter"/>
</dbReference>
<feature type="domain" description="GST C-terminal" evidence="12">
    <location>
        <begin position="91"/>
        <end position="242"/>
    </location>
</feature>
<keyword evidence="5" id="KW-1133">Transmembrane helix</keyword>
<dbReference type="InterPro" id="IPR041695">
    <property type="entry name" value="GST_C_5"/>
</dbReference>
<comment type="subcellular location">
    <subcellularLocation>
        <location evidence="1">Membrane</location>
        <topology evidence="1">Single-pass membrane protein</topology>
    </subcellularLocation>
</comment>
<keyword evidence="7" id="KW-0472">Membrane</keyword>